<dbReference type="Proteomes" id="UP000009223">
    <property type="component" value="Chromosome"/>
</dbReference>
<evidence type="ECO:0000313" key="3">
    <source>
        <dbReference type="Proteomes" id="UP000009223"/>
    </source>
</evidence>
<evidence type="ECO:0000259" key="1">
    <source>
        <dbReference type="Pfam" id="PF12728"/>
    </source>
</evidence>
<feature type="domain" description="Helix-turn-helix" evidence="1">
    <location>
        <begin position="18"/>
        <end position="66"/>
    </location>
</feature>
<organism evidence="2 3">
    <name type="scientific">Treponema primitia (strain ATCC BAA-887 / DSM 12427 / ZAS-2)</name>
    <dbReference type="NCBI Taxonomy" id="545694"/>
    <lineage>
        <taxon>Bacteria</taxon>
        <taxon>Pseudomonadati</taxon>
        <taxon>Spirochaetota</taxon>
        <taxon>Spirochaetia</taxon>
        <taxon>Spirochaetales</taxon>
        <taxon>Treponemataceae</taxon>
        <taxon>Treponema</taxon>
    </lineage>
</organism>
<keyword evidence="3" id="KW-1185">Reference proteome</keyword>
<dbReference type="KEGG" id="tpi:TREPR_2011"/>
<proteinExistence type="predicted"/>
<dbReference type="RefSeq" id="WP_015708146.1">
    <property type="nucleotide sequence ID" value="NC_015578.1"/>
</dbReference>
<dbReference type="eggNOG" id="ENOG5032566">
    <property type="taxonomic scope" value="Bacteria"/>
</dbReference>
<accession>F5YJW9</accession>
<dbReference type="EMBL" id="CP001843">
    <property type="protein sequence ID" value="AEF84270.1"/>
    <property type="molecule type" value="Genomic_DNA"/>
</dbReference>
<reference evidence="2 3" key="2">
    <citation type="journal article" date="2011" name="ISME J.">
        <title>RNA-seq reveals cooperative metabolic interactions between two termite-gut spirochete species in co-culture.</title>
        <authorList>
            <person name="Rosenthal A.Z."/>
            <person name="Matson E.G."/>
            <person name="Eldar A."/>
            <person name="Leadbetter J.R."/>
        </authorList>
    </citation>
    <scope>NUCLEOTIDE SEQUENCE [LARGE SCALE GENOMIC DNA]</scope>
    <source>
        <strain evidence="3">ATCC BAA-887 / DSM 12427 / ZAS-2</strain>
    </source>
</reference>
<dbReference type="SUPFAM" id="SSF46955">
    <property type="entry name" value="Putative DNA-binding domain"/>
    <property type="match status" value="1"/>
</dbReference>
<name>F5YJW9_TREPZ</name>
<dbReference type="STRING" id="545694.TREPR_2011"/>
<sequence length="108" mass="11762">MDKDKTVWAEKVTVIEDLMTVHDVARITQFKVCTIRKFVLKETIPFIKIGGGLRFRPSEIAAWINGGMKGGDAAGIRSGKGEAERNPELFTGLEAECISKGAGDDGHK</sequence>
<dbReference type="OrthoDB" id="26294at2"/>
<dbReference type="AlphaFoldDB" id="F5YJW9"/>
<evidence type="ECO:0000313" key="2">
    <source>
        <dbReference type="EMBL" id="AEF84270.1"/>
    </source>
</evidence>
<protein>
    <recommendedName>
        <fullName evidence="1">Helix-turn-helix domain-containing protein</fullName>
    </recommendedName>
</protein>
<dbReference type="InterPro" id="IPR041657">
    <property type="entry name" value="HTH_17"/>
</dbReference>
<gene>
    <name evidence="2" type="ordered locus">TREPR_2011</name>
</gene>
<dbReference type="HOGENOM" id="CLU_2426094_0_0_12"/>
<reference evidence="3" key="1">
    <citation type="submission" date="2009-12" db="EMBL/GenBank/DDBJ databases">
        <title>Complete sequence of Treponema primitia strain ZAS-2.</title>
        <authorList>
            <person name="Tetu S.G."/>
            <person name="Matson E."/>
            <person name="Ren Q."/>
            <person name="Seshadri R."/>
            <person name="Elbourne L."/>
            <person name="Hassan K.A."/>
            <person name="Durkin A."/>
            <person name="Radune D."/>
            <person name="Mohamoud Y."/>
            <person name="Shay R."/>
            <person name="Jin S."/>
            <person name="Zhang X."/>
            <person name="Lucey K."/>
            <person name="Ballor N.R."/>
            <person name="Ottesen E."/>
            <person name="Rosenthal R."/>
            <person name="Allen A."/>
            <person name="Leadbetter J.R."/>
            <person name="Paulsen I.T."/>
        </authorList>
    </citation>
    <scope>NUCLEOTIDE SEQUENCE [LARGE SCALE GENOMIC DNA]</scope>
    <source>
        <strain evidence="3">ATCC BAA-887 / DSM 12427 / ZAS-2</strain>
    </source>
</reference>
<dbReference type="InterPro" id="IPR009061">
    <property type="entry name" value="DNA-bd_dom_put_sf"/>
</dbReference>
<dbReference type="Pfam" id="PF12728">
    <property type="entry name" value="HTH_17"/>
    <property type="match status" value="1"/>
</dbReference>